<name>A0A6P2DFR2_9BACT</name>
<evidence type="ECO:0000259" key="1">
    <source>
        <dbReference type="SMART" id="SM00470"/>
    </source>
</evidence>
<dbReference type="GO" id="GO:0032259">
    <property type="term" value="P:methylation"/>
    <property type="evidence" value="ECO:0007669"/>
    <property type="project" value="UniProtKB-KW"/>
</dbReference>
<dbReference type="AlphaFoldDB" id="A0A6P2DFR2"/>
<dbReference type="SMART" id="SM00470">
    <property type="entry name" value="ParB"/>
    <property type="match status" value="1"/>
</dbReference>
<dbReference type="Gene3D" id="3.90.1530.10">
    <property type="entry name" value="Conserved hypothetical protein from pyrococcus furiosus pfu- 392566-001, ParB domain"/>
    <property type="match status" value="1"/>
</dbReference>
<dbReference type="InterPro" id="IPR036086">
    <property type="entry name" value="ParB/Sulfiredoxin_sf"/>
</dbReference>
<proteinExistence type="predicted"/>
<sequence>MDVVMRPVGAVKPYENNPRSNDAAVIAVVASIRAFGWRPPVVVDECDVIVVGHTRFKAALELGMTEVPVHVARGLTPDQARAYRLAGNQTATLATWDNDRLAHELAAL</sequence>
<dbReference type="KEGG" id="gms:SOIL9_02410"/>
<reference evidence="2 3" key="1">
    <citation type="submission" date="2019-05" db="EMBL/GenBank/DDBJ databases">
        <authorList>
            <consortium name="Science for Life Laboratories"/>
        </authorList>
    </citation>
    <scope>NUCLEOTIDE SEQUENCE [LARGE SCALE GENOMIC DNA]</scope>
    <source>
        <strain evidence="2">Soil9</strain>
    </source>
</reference>
<keyword evidence="3" id="KW-1185">Reference proteome</keyword>
<dbReference type="RefSeq" id="WP_162671628.1">
    <property type="nucleotide sequence ID" value="NZ_LR593886.1"/>
</dbReference>
<dbReference type="Pfam" id="PF02195">
    <property type="entry name" value="ParB_N"/>
    <property type="match status" value="1"/>
</dbReference>
<evidence type="ECO:0000313" key="2">
    <source>
        <dbReference type="EMBL" id="VTR98539.1"/>
    </source>
</evidence>
<feature type="domain" description="ParB-like N-terminal" evidence="1">
    <location>
        <begin position="4"/>
        <end position="89"/>
    </location>
</feature>
<dbReference type="InterPro" id="IPR003115">
    <property type="entry name" value="ParB_N"/>
</dbReference>
<dbReference type="GO" id="GO:0008168">
    <property type="term" value="F:methyltransferase activity"/>
    <property type="evidence" value="ECO:0007669"/>
    <property type="project" value="UniProtKB-KW"/>
</dbReference>
<dbReference type="EMBL" id="LR593886">
    <property type="protein sequence ID" value="VTR98539.1"/>
    <property type="molecule type" value="Genomic_DNA"/>
</dbReference>
<keyword evidence="2" id="KW-0489">Methyltransferase</keyword>
<accession>A0A6P2DFR2</accession>
<dbReference type="SUPFAM" id="SSF110849">
    <property type="entry name" value="ParB/Sulfiredoxin"/>
    <property type="match status" value="1"/>
</dbReference>
<dbReference type="Proteomes" id="UP000464178">
    <property type="component" value="Chromosome"/>
</dbReference>
<dbReference type="CDD" id="cd16402">
    <property type="entry name" value="ParB_N_like_MT"/>
    <property type="match status" value="1"/>
</dbReference>
<gene>
    <name evidence="2" type="ORF">SOIL9_02410</name>
</gene>
<evidence type="ECO:0000313" key="3">
    <source>
        <dbReference type="Proteomes" id="UP000464178"/>
    </source>
</evidence>
<organism evidence="2 3">
    <name type="scientific">Gemmata massiliana</name>
    <dbReference type="NCBI Taxonomy" id="1210884"/>
    <lineage>
        <taxon>Bacteria</taxon>
        <taxon>Pseudomonadati</taxon>
        <taxon>Planctomycetota</taxon>
        <taxon>Planctomycetia</taxon>
        <taxon>Gemmatales</taxon>
        <taxon>Gemmataceae</taxon>
        <taxon>Gemmata</taxon>
    </lineage>
</organism>
<keyword evidence="2" id="KW-0808">Transferase</keyword>
<protein>
    <recommendedName>
        <fullName evidence="1">ParB-like N-terminal domain-containing protein</fullName>
    </recommendedName>
</protein>